<evidence type="ECO:0008006" key="4">
    <source>
        <dbReference type="Google" id="ProtNLM"/>
    </source>
</evidence>
<gene>
    <name evidence="2" type="ORF">SAMN04488116_0888</name>
</gene>
<dbReference type="STRING" id="570519.SAMN04488116_0888"/>
<accession>A0A1M5IRQ0</accession>
<dbReference type="AlphaFoldDB" id="A0A1M5IRQ0"/>
<dbReference type="EMBL" id="FQWL01000001">
    <property type="protein sequence ID" value="SHG30997.1"/>
    <property type="molecule type" value="Genomic_DNA"/>
</dbReference>
<name>A0A1M5IRQ0_9FLAO</name>
<evidence type="ECO:0000256" key="1">
    <source>
        <dbReference type="SAM" id="SignalP"/>
    </source>
</evidence>
<sequence>MKSIQFLSVALVLLFTFASCSDSSDDPIVIDENPLSEYTLLTKMTSNNHTIEVYSEGEQFTIGYNELFLRIKDEASGSYFSNADVSWKPMMHMTEMMHSCPASNIEKTDNASVYKGFTVFQMPGNADEYWELEMEYTVDGQTYNATERIEVKAPADDKKRVSVFMGTDDTRYILAMMPLEPEVAVNDFSAMLFKMDNMMSFPAVENYKIKIDPRMPGMGNHSSPNNEDLAFNPTNQGYDGKLSLTMTGYWKINLMLENENGEVLKGEEVTEDNESSSLFFEIEF</sequence>
<organism evidence="2 3">
    <name type="scientific">Flagellimonas flava</name>
    <dbReference type="NCBI Taxonomy" id="570519"/>
    <lineage>
        <taxon>Bacteria</taxon>
        <taxon>Pseudomonadati</taxon>
        <taxon>Bacteroidota</taxon>
        <taxon>Flavobacteriia</taxon>
        <taxon>Flavobacteriales</taxon>
        <taxon>Flavobacteriaceae</taxon>
        <taxon>Flagellimonas</taxon>
    </lineage>
</organism>
<feature type="chain" id="PRO_5012544859" description="YtkA-like" evidence="1">
    <location>
        <begin position="25"/>
        <end position="284"/>
    </location>
</feature>
<keyword evidence="1" id="KW-0732">Signal</keyword>
<proteinExistence type="predicted"/>
<keyword evidence="3" id="KW-1185">Reference proteome</keyword>
<feature type="signal peptide" evidence="1">
    <location>
        <begin position="1"/>
        <end position="24"/>
    </location>
</feature>
<evidence type="ECO:0000313" key="2">
    <source>
        <dbReference type="EMBL" id="SHG30997.1"/>
    </source>
</evidence>
<dbReference type="Proteomes" id="UP000184532">
    <property type="component" value="Unassembled WGS sequence"/>
</dbReference>
<evidence type="ECO:0000313" key="3">
    <source>
        <dbReference type="Proteomes" id="UP000184532"/>
    </source>
</evidence>
<dbReference type="PROSITE" id="PS51257">
    <property type="entry name" value="PROKAR_LIPOPROTEIN"/>
    <property type="match status" value="1"/>
</dbReference>
<dbReference type="OrthoDB" id="1065544at2"/>
<dbReference type="RefSeq" id="WP_073177182.1">
    <property type="nucleotide sequence ID" value="NZ_FQWL01000001.1"/>
</dbReference>
<reference evidence="3" key="1">
    <citation type="submission" date="2016-11" db="EMBL/GenBank/DDBJ databases">
        <authorList>
            <person name="Varghese N."/>
            <person name="Submissions S."/>
        </authorList>
    </citation>
    <scope>NUCLEOTIDE SEQUENCE [LARGE SCALE GENOMIC DNA]</scope>
    <source>
        <strain evidence="3">DSM 22638</strain>
    </source>
</reference>
<protein>
    <recommendedName>
        <fullName evidence="4">YtkA-like</fullName>
    </recommendedName>
</protein>